<sequence>MPAISIVVDLVAELPKADSLTLRPTHIYDSFDNDQDWKWFLEARLTSAYTTLTQGDELIIKDVDSLGQIYRLNVTKVSPARTVCIVDTDINLDIEPLDIAMAKQMSDRQSQNGEFQVLPLNQSTLCESSQKLKCCIPQTLRSKKDLQLSIISNMDFAISSNRFSGPDSFTRCTLNSENELKLTSKDAEFNSDNIYVIPLGSEFAKAKFTVRIGQIGMLDSKQSHRSLDPDQMICPYCGSTIAKASKFMHENFCRRNNIRCEKGCGKVFLRKIPETHWHCCDTYGDTAESLSLHEEYFHKGPVNCPQCGTDSFANRQLLAYHRAVECSKTLHECQFCHLVVLRGEPTPESRLSGMSAHEFDCGSRTTECYKCGKVLRRRDMNSHSKLHDLDRISKPRPHICSNENCVRPIRSENQNAMGLCDVCFGPLFSTAYDPTHSKLRSRVERKYIIQIKTGCGHKLCQNQLCASSEVSGKVKLDKFADIIKLVKTQLVPEDITKCRNWSFCVDEAMYKKKSFTETLKEMPEVSEYDVAWICLAVSQVKLVDGDDTRNIDIIKAWLKEYGVQKSEYAN</sequence>
<evidence type="ECO:0000313" key="3">
    <source>
        <dbReference type="EMBL" id="QPG77336.1"/>
    </source>
</evidence>
<dbReference type="InterPro" id="IPR042556">
    <property type="entry name" value="AZUL_sf"/>
</dbReference>
<dbReference type="AlphaFoldDB" id="A0A875S7K7"/>
<evidence type="ECO:0000259" key="2">
    <source>
        <dbReference type="Pfam" id="PF24842"/>
    </source>
</evidence>
<dbReference type="RefSeq" id="XP_038780901.1">
    <property type="nucleotide sequence ID" value="XM_038924973.1"/>
</dbReference>
<dbReference type="Gene3D" id="3.10.330.10">
    <property type="match status" value="1"/>
</dbReference>
<dbReference type="InterPro" id="IPR032353">
    <property type="entry name" value="AZUL"/>
</dbReference>
<reference evidence="3" key="1">
    <citation type="submission" date="2020-10" db="EMBL/GenBank/DDBJ databases">
        <authorList>
            <person name="Roach M.J.R."/>
        </authorList>
    </citation>
    <scope>NUCLEOTIDE SEQUENCE</scope>
    <source>
        <strain evidence="3">CBS 1945</strain>
    </source>
</reference>
<dbReference type="Pfam" id="PF16558">
    <property type="entry name" value="AZUL"/>
    <property type="match status" value="1"/>
</dbReference>
<dbReference type="Pfam" id="PF24842">
    <property type="entry name" value="UFD1_N2"/>
    <property type="match status" value="1"/>
</dbReference>
<dbReference type="GeneID" id="62198145"/>
<dbReference type="OrthoDB" id="193703at2759"/>
<gene>
    <name evidence="3" type="ORF">FOA43_004745</name>
</gene>
<dbReference type="GO" id="GO:0034098">
    <property type="term" value="C:VCP-NPL4-UFD1 AAA ATPase complex"/>
    <property type="evidence" value="ECO:0007669"/>
    <property type="project" value="TreeGrafter"/>
</dbReference>
<keyword evidence="4" id="KW-1185">Reference proteome</keyword>
<dbReference type="PANTHER" id="PTHR12555:SF15">
    <property type="entry name" value="FUSION DEGRADATION PROTEIN (UFD1), PUTATIVE (AFU_ORTHOLOGUE AFUA_4G04640)-RELATED"/>
    <property type="match status" value="1"/>
</dbReference>
<dbReference type="KEGG" id="bnn:FOA43_004745"/>
<dbReference type="GO" id="GO:0006511">
    <property type="term" value="P:ubiquitin-dependent protein catabolic process"/>
    <property type="evidence" value="ECO:0007669"/>
    <property type="project" value="InterPro"/>
</dbReference>
<dbReference type="InterPro" id="IPR055418">
    <property type="entry name" value="UFD1_N2"/>
</dbReference>
<proteinExistence type="predicted"/>
<dbReference type="GO" id="GO:0036503">
    <property type="term" value="P:ERAD pathway"/>
    <property type="evidence" value="ECO:0007669"/>
    <property type="project" value="TreeGrafter"/>
</dbReference>
<protein>
    <recommendedName>
        <fullName evidence="5">Ubiquitin-protein ligase E3A N-terminal zinc-binding domain-containing protein</fullName>
    </recommendedName>
</protein>
<dbReference type="EMBL" id="CP064815">
    <property type="protein sequence ID" value="QPG77336.1"/>
    <property type="molecule type" value="Genomic_DNA"/>
</dbReference>
<feature type="domain" description="Ubiquitin fusion degradation protein UFD1 N-terminal subdomain 2" evidence="2">
    <location>
        <begin position="31"/>
        <end position="96"/>
    </location>
</feature>
<feature type="domain" description="Ubiquitin-protein ligase E3A N-terminal zinc-binding" evidence="1">
    <location>
        <begin position="445"/>
        <end position="469"/>
    </location>
</feature>
<accession>A0A875S7K7</accession>
<evidence type="ECO:0000313" key="4">
    <source>
        <dbReference type="Proteomes" id="UP000662931"/>
    </source>
</evidence>
<dbReference type="InterPro" id="IPR004854">
    <property type="entry name" value="Ufd1-like"/>
</dbReference>
<evidence type="ECO:0008006" key="5">
    <source>
        <dbReference type="Google" id="ProtNLM"/>
    </source>
</evidence>
<dbReference type="Gene3D" id="6.10.130.10">
    <property type="entry name" value="Ubiquitin-protein ligase E3A, N-terminal zinc-binding domain (AZUL)"/>
    <property type="match status" value="1"/>
</dbReference>
<evidence type="ECO:0000259" key="1">
    <source>
        <dbReference type="Pfam" id="PF16558"/>
    </source>
</evidence>
<dbReference type="Pfam" id="PF23580">
    <property type="entry name" value="Znf_XAF1_N"/>
    <property type="match status" value="1"/>
</dbReference>
<dbReference type="Proteomes" id="UP000662931">
    <property type="component" value="Chromosome 4"/>
</dbReference>
<dbReference type="GO" id="GO:0031593">
    <property type="term" value="F:polyubiquitin modification-dependent protein binding"/>
    <property type="evidence" value="ECO:0007669"/>
    <property type="project" value="TreeGrafter"/>
</dbReference>
<organism evidence="3 4">
    <name type="scientific">Eeniella nana</name>
    <name type="common">Yeast</name>
    <name type="synonym">Brettanomyces nanus</name>
    <dbReference type="NCBI Taxonomy" id="13502"/>
    <lineage>
        <taxon>Eukaryota</taxon>
        <taxon>Fungi</taxon>
        <taxon>Dikarya</taxon>
        <taxon>Ascomycota</taxon>
        <taxon>Saccharomycotina</taxon>
        <taxon>Pichiomycetes</taxon>
        <taxon>Pichiales</taxon>
        <taxon>Pichiaceae</taxon>
        <taxon>Brettanomyces</taxon>
    </lineage>
</organism>
<name>A0A875S7K7_EENNA</name>
<dbReference type="PANTHER" id="PTHR12555">
    <property type="entry name" value="UBIQUITIN FUSION DEGRADATON PROTEIN 1"/>
    <property type="match status" value="1"/>
</dbReference>